<dbReference type="NCBIfam" id="TIGR02198">
    <property type="entry name" value="rfaE_dom_I"/>
    <property type="match status" value="1"/>
</dbReference>
<comment type="subunit">
    <text evidence="11">Homodimer.</text>
</comment>
<dbReference type="GO" id="GO:0016773">
    <property type="term" value="F:phosphotransferase activity, alcohol group as acceptor"/>
    <property type="evidence" value="ECO:0007669"/>
    <property type="project" value="InterPro"/>
</dbReference>
<dbReference type="Gene3D" id="3.40.1190.20">
    <property type="match status" value="1"/>
</dbReference>
<keyword evidence="9 11" id="KW-0119">Carbohydrate metabolism</keyword>
<comment type="pathway">
    <text evidence="11">Nucleotide-sugar biosynthesis; ADP-L-glycero-beta-D-manno-heptose biosynthesis; ADP-L-glycero-beta-D-manno-heptose from D-glycero-beta-D-manno-heptose 7-phosphate: step 1/4.</text>
</comment>
<comment type="function">
    <text evidence="1 11">Catalyzes the phosphorylation of D-glycero-D-manno-heptose 7-phosphate at the C-1 position to selectively form D-glycero-beta-D-manno-heptose-1,7-bisphosphate.</text>
</comment>
<evidence type="ECO:0000256" key="9">
    <source>
        <dbReference type="ARBA" id="ARBA00023277"/>
    </source>
</evidence>
<evidence type="ECO:0000259" key="12">
    <source>
        <dbReference type="Pfam" id="PF00294"/>
    </source>
</evidence>
<proteinExistence type="inferred from homology"/>
<keyword evidence="6 11" id="KW-0418">Kinase</keyword>
<dbReference type="EMBL" id="CACVAZ010000129">
    <property type="protein sequence ID" value="CAA6819962.1"/>
    <property type="molecule type" value="Genomic_DNA"/>
</dbReference>
<name>A0A6S6TGG1_9BACT</name>
<dbReference type="Pfam" id="PF00294">
    <property type="entry name" value="PfkB"/>
    <property type="match status" value="1"/>
</dbReference>
<comment type="catalytic activity">
    <reaction evidence="11">
        <text>D-glycero-beta-D-manno-heptose 7-phosphate + ATP = D-glycero-beta-D-manno-heptose 1,7-bisphosphate + ADP + H(+)</text>
        <dbReference type="Rhea" id="RHEA:27473"/>
        <dbReference type="ChEBI" id="CHEBI:15378"/>
        <dbReference type="ChEBI" id="CHEBI:30616"/>
        <dbReference type="ChEBI" id="CHEBI:60204"/>
        <dbReference type="ChEBI" id="CHEBI:60208"/>
        <dbReference type="ChEBI" id="CHEBI:456216"/>
        <dbReference type="EC" id="2.7.1.167"/>
    </reaction>
</comment>
<dbReference type="InterPro" id="IPR011913">
    <property type="entry name" value="RfaE_dom_I"/>
</dbReference>
<comment type="function">
    <text evidence="2 11">Catalyzes the ADP transfer from ATP to D-glycero-beta-D-manno-heptose 1-phosphate, yielding ADP-D-glycero-beta-D-manno-heptose.</text>
</comment>
<feature type="domain" description="Carbohydrate kinase PfkB" evidence="12">
    <location>
        <begin position="10"/>
        <end position="304"/>
    </location>
</feature>
<dbReference type="GO" id="GO:0033786">
    <property type="term" value="F:heptose-1-phosphate adenylyltransferase activity"/>
    <property type="evidence" value="ECO:0007669"/>
    <property type="project" value="UniProtKB-UniRule"/>
</dbReference>
<evidence type="ECO:0000256" key="3">
    <source>
        <dbReference type="ARBA" id="ARBA00022679"/>
    </source>
</evidence>
<feature type="region of interest" description="Cytidylyltransferase" evidence="11">
    <location>
        <begin position="348"/>
        <end position="480"/>
    </location>
</feature>
<dbReference type="NCBIfam" id="TIGR00125">
    <property type="entry name" value="cyt_tran_rel"/>
    <property type="match status" value="1"/>
</dbReference>
<protein>
    <recommendedName>
        <fullName evidence="11">Bifunctional protein HldE</fullName>
    </recommendedName>
    <domain>
        <recommendedName>
            <fullName evidence="11">D-beta-D-heptose 7-phosphate kinase</fullName>
            <ecNumber evidence="11">2.7.1.167</ecNumber>
        </recommendedName>
        <alternativeName>
            <fullName evidence="11">D-beta-D-heptose 7-phosphotransferase</fullName>
        </alternativeName>
        <alternativeName>
            <fullName evidence="11">D-glycero-beta-D-manno-heptose-7-phosphate kinase</fullName>
        </alternativeName>
    </domain>
    <domain>
        <recommendedName>
            <fullName evidence="11">D-beta-D-heptose 1-phosphate adenylyltransferase</fullName>
            <ecNumber evidence="11">2.7.7.70</ecNumber>
        </recommendedName>
        <alternativeName>
            <fullName evidence="11">D-glycero-beta-D-manno-heptose 1-phosphate adenylyltransferase</fullName>
        </alternativeName>
    </domain>
</protein>
<dbReference type="PANTHER" id="PTHR46969">
    <property type="entry name" value="BIFUNCTIONAL PROTEIN HLDE"/>
    <property type="match status" value="1"/>
</dbReference>
<keyword evidence="4 11" id="KW-0548">Nucleotidyltransferase</keyword>
<dbReference type="GO" id="GO:0097171">
    <property type="term" value="P:ADP-L-glycero-beta-D-manno-heptose biosynthetic process"/>
    <property type="evidence" value="ECO:0007669"/>
    <property type="project" value="UniProtKB-UniPathway"/>
</dbReference>
<dbReference type="PANTHER" id="PTHR46969:SF1">
    <property type="entry name" value="BIFUNCTIONAL PROTEIN HLDE"/>
    <property type="match status" value="1"/>
</dbReference>
<dbReference type="CDD" id="cd01172">
    <property type="entry name" value="RfaE_like"/>
    <property type="match status" value="1"/>
</dbReference>
<evidence type="ECO:0000313" key="14">
    <source>
        <dbReference type="EMBL" id="CAA6819962.1"/>
    </source>
</evidence>
<keyword evidence="8 11" id="KW-0511">Multifunctional enzyme</keyword>
<dbReference type="InterPro" id="IPR029056">
    <property type="entry name" value="Ribokinase-like"/>
</dbReference>
<keyword evidence="5 11" id="KW-0547">Nucleotide-binding</keyword>
<dbReference type="EC" id="2.7.7.70" evidence="11"/>
<dbReference type="UniPathway" id="UPA00356">
    <property type="reaction ID" value="UER00437"/>
</dbReference>
<keyword evidence="3 11" id="KW-0808">Transferase</keyword>
<evidence type="ECO:0000256" key="1">
    <source>
        <dbReference type="ARBA" id="ARBA00002319"/>
    </source>
</evidence>
<keyword evidence="7 11" id="KW-0067">ATP-binding</keyword>
<evidence type="ECO:0000256" key="6">
    <source>
        <dbReference type="ARBA" id="ARBA00022777"/>
    </source>
</evidence>
<dbReference type="GO" id="GO:0005524">
    <property type="term" value="F:ATP binding"/>
    <property type="evidence" value="ECO:0007669"/>
    <property type="project" value="UniProtKB-UniRule"/>
</dbReference>
<dbReference type="Gene3D" id="3.40.50.620">
    <property type="entry name" value="HUPs"/>
    <property type="match status" value="1"/>
</dbReference>
<dbReference type="SUPFAM" id="SSF53613">
    <property type="entry name" value="Ribokinase-like"/>
    <property type="match status" value="1"/>
</dbReference>
<evidence type="ECO:0000256" key="8">
    <source>
        <dbReference type="ARBA" id="ARBA00023268"/>
    </source>
</evidence>
<evidence type="ECO:0000256" key="4">
    <source>
        <dbReference type="ARBA" id="ARBA00022695"/>
    </source>
</evidence>
<feature type="region of interest" description="Ribokinase" evidence="11">
    <location>
        <begin position="1"/>
        <end position="320"/>
    </location>
</feature>
<dbReference type="InterPro" id="IPR011611">
    <property type="entry name" value="PfkB_dom"/>
</dbReference>
<evidence type="ECO:0000256" key="2">
    <source>
        <dbReference type="ARBA" id="ARBA00003753"/>
    </source>
</evidence>
<gene>
    <name evidence="11" type="primary">hldE</name>
    <name evidence="14" type="ORF">HELGO_WM19101</name>
</gene>
<comment type="similarity">
    <text evidence="11">In the N-terminal section; belongs to the carbohydrate kinase PfkB family.</text>
</comment>
<dbReference type="Pfam" id="PF01467">
    <property type="entry name" value="CTP_transf_like"/>
    <property type="match status" value="1"/>
</dbReference>
<dbReference type="InterPro" id="IPR004821">
    <property type="entry name" value="Cyt_trans-like"/>
</dbReference>
<dbReference type="HAMAP" id="MF_01603">
    <property type="entry name" value="HldE"/>
    <property type="match status" value="1"/>
</dbReference>
<comment type="similarity">
    <text evidence="11">In the C-terminal section; belongs to the cytidylyltransferase family.</text>
</comment>
<dbReference type="GO" id="GO:0033785">
    <property type="term" value="F:heptose 7-phosphate kinase activity"/>
    <property type="evidence" value="ECO:0007669"/>
    <property type="project" value="UniProtKB-UniRule"/>
</dbReference>
<comment type="pathway">
    <text evidence="11">Nucleotide-sugar biosynthesis; ADP-L-glycero-beta-D-manno-heptose biosynthesis; ADP-L-glycero-beta-D-manno-heptose from D-glycero-beta-D-manno-heptose 7-phosphate: step 3/4.</text>
</comment>
<dbReference type="AlphaFoldDB" id="A0A6S6TGG1"/>
<accession>A0A6S6TGG1</accession>
<reference evidence="14" key="1">
    <citation type="submission" date="2020-01" db="EMBL/GenBank/DDBJ databases">
        <authorList>
            <person name="Meier V. D."/>
            <person name="Meier V D."/>
        </authorList>
    </citation>
    <scope>NUCLEOTIDE SEQUENCE</scope>
    <source>
        <strain evidence="14">HLG_WM_MAG_02</strain>
    </source>
</reference>
<dbReference type="NCBIfam" id="TIGR02199">
    <property type="entry name" value="rfaE_dom_II"/>
    <property type="match status" value="1"/>
</dbReference>
<dbReference type="GO" id="GO:0005829">
    <property type="term" value="C:cytosol"/>
    <property type="evidence" value="ECO:0007669"/>
    <property type="project" value="TreeGrafter"/>
</dbReference>
<feature type="domain" description="Cytidyltransferase-like" evidence="13">
    <location>
        <begin position="348"/>
        <end position="459"/>
    </location>
</feature>
<dbReference type="InterPro" id="IPR014729">
    <property type="entry name" value="Rossmann-like_a/b/a_fold"/>
</dbReference>
<evidence type="ECO:0000256" key="7">
    <source>
        <dbReference type="ARBA" id="ARBA00022840"/>
    </source>
</evidence>
<feature type="active site" evidence="11">
    <location>
        <position position="266"/>
    </location>
</feature>
<feature type="binding site" evidence="11">
    <location>
        <begin position="198"/>
        <end position="201"/>
    </location>
    <ligand>
        <name>ATP</name>
        <dbReference type="ChEBI" id="CHEBI:30616"/>
    </ligand>
</feature>
<evidence type="ECO:0000256" key="10">
    <source>
        <dbReference type="ARBA" id="ARBA00047428"/>
    </source>
</evidence>
<dbReference type="EC" id="2.7.1.167" evidence="11"/>
<sequence length="480" mass="52597">MIELKNKHPKVLVIGDLMIDHYLWGKCERISPEAPVQVVAIEKETAVLGGAGNVINNLAALGAEVSVLSVIGDDANAEELKEMLAKIEVSSKNLVVELGRDTSKKSRIIASQQQVVRYDKESTDDISQSSQESIIENFKKTISIYDIILLSDYGKGVLTTDLTRKLIDLSKVEGKKVLVDPKGGDYTKYAGAYLLTPNKKEAIEASKIEIKDEVSLLEAITKLKRECSLGVGLITLSEDGIALYDNELRKHPTVAREVYDVTGAGDTVIASLGFSLACGYDIDQAVKFANLAAGVVVGKIGSATATLNEIIEYESSLNKSTSDSHIKTLKEIELLSLELKKRAKKIVFTNGCFDILHVGHVKYLEEAKSYGDVLILGLNSDASVRRLKGPTRPVNTEDDRAYILASLEAVDYVVKFYDDTPYELIKAVQPHILVKGGDYEGKEVVGEDIANELRLVNFVEGKSTTKTIERIKDGHENNYC</sequence>
<dbReference type="InterPro" id="IPR011914">
    <property type="entry name" value="RfaE_dom_II"/>
</dbReference>
<dbReference type="InterPro" id="IPR023030">
    <property type="entry name" value="Bifunc_HldE"/>
</dbReference>
<evidence type="ECO:0000256" key="11">
    <source>
        <dbReference type="HAMAP-Rule" id="MF_01603"/>
    </source>
</evidence>
<evidence type="ECO:0000256" key="5">
    <source>
        <dbReference type="ARBA" id="ARBA00022741"/>
    </source>
</evidence>
<dbReference type="SUPFAM" id="SSF52374">
    <property type="entry name" value="Nucleotidylyl transferase"/>
    <property type="match status" value="1"/>
</dbReference>
<organism evidence="14">
    <name type="scientific">uncultured Sulfurovum sp</name>
    <dbReference type="NCBI Taxonomy" id="269237"/>
    <lineage>
        <taxon>Bacteria</taxon>
        <taxon>Pseudomonadati</taxon>
        <taxon>Campylobacterota</taxon>
        <taxon>Epsilonproteobacteria</taxon>
        <taxon>Campylobacterales</taxon>
        <taxon>Sulfurovaceae</taxon>
        <taxon>Sulfurovum</taxon>
        <taxon>environmental samples</taxon>
    </lineage>
</organism>
<evidence type="ECO:0000259" key="13">
    <source>
        <dbReference type="Pfam" id="PF01467"/>
    </source>
</evidence>
<comment type="catalytic activity">
    <reaction evidence="10 11">
        <text>D-glycero-beta-D-manno-heptose 1-phosphate + ATP + H(+) = ADP-D-glycero-beta-D-manno-heptose + diphosphate</text>
        <dbReference type="Rhea" id="RHEA:27465"/>
        <dbReference type="ChEBI" id="CHEBI:15378"/>
        <dbReference type="ChEBI" id="CHEBI:30616"/>
        <dbReference type="ChEBI" id="CHEBI:33019"/>
        <dbReference type="ChEBI" id="CHEBI:59967"/>
        <dbReference type="ChEBI" id="CHEBI:61593"/>
        <dbReference type="EC" id="2.7.7.70"/>
    </reaction>
</comment>